<evidence type="ECO:0000256" key="4">
    <source>
        <dbReference type="ARBA" id="ARBA00023295"/>
    </source>
</evidence>
<evidence type="ECO:0000256" key="1">
    <source>
        <dbReference type="ARBA" id="ARBA00001255"/>
    </source>
</evidence>
<dbReference type="Pfam" id="PF02065">
    <property type="entry name" value="Melibiase"/>
    <property type="match status" value="1"/>
</dbReference>
<dbReference type="InterPro" id="IPR038417">
    <property type="entry name" value="Alpga-gal_N_sf"/>
</dbReference>
<dbReference type="Gene3D" id="2.70.98.60">
    <property type="entry name" value="alpha-galactosidase from lactobacil brevis"/>
    <property type="match status" value="1"/>
</dbReference>
<comment type="similarity">
    <text evidence="5">Belongs to the glycosyl hydrolase.</text>
</comment>
<feature type="domain" description="Glycosyl hydrolase family 36 C-terminal" evidence="7">
    <location>
        <begin position="647"/>
        <end position="722"/>
    </location>
</feature>
<accession>A0A949N9H2</accession>
<dbReference type="InterPro" id="IPR013780">
    <property type="entry name" value="Glyco_hydro_b"/>
</dbReference>
<gene>
    <name evidence="9" type="ORF">KTH89_02370</name>
</gene>
<evidence type="ECO:0000259" key="7">
    <source>
        <dbReference type="Pfam" id="PF16874"/>
    </source>
</evidence>
<sequence length="735" mass="83168">MAIRVENNVFYLETAHTLYQMKADNFGVLQHLWYGPKTDCCMDYLLDYPDVGFSGNIYEAGDQRAYSLNTMPLEYAAGGVGDFRVPAVCVTHEDGSRALDLRFREYHIKNEKYNIPGLPAVYADASEAETLEILLKDTASQVEVILKYGVLSETDVITRSVVIRNQGDTPILINRVHSLCLDIPYGDWEWVHFHGRHTMERQAERAPLIHGIQESSSTRGTSSHQQNPAVLLCEKGCTETSGFCIGAALMYSGGFQTQIERDQLDQVRVVMGVNPDTFAWTLSAGRCFYAPEVILSCSDHGMGELSHHFHNLIRNHVCRGKYKLSKRPVLINNWEATYFDFDEEKIESIAKQASELGIDMMVLDDGWFGKRDSDTSGLGDWFVNETKLQGGLNRLVERINRMGMKFGLWFEPEMISEDSELYRKHAGWAIRIPGRNPTRSRSQLVLDMSNPEVVEYLYQAMSKVLSENHVEYVKWDMNRSICDWYTPTLPNSRQAELPHRYILGLYSLLERLTHDFPDVLFEGCSGGGGRFDAGMLYYCPQIWCSDDTDAHERSFIQYGTSFFYPISAVGSHVSAVPNHQTGRTTSMRTRGTVAMAGSFGYELDLNTLDRQEKEEVAGQVTRYKEYQSLIYNGLYYRLSNPYEENLSVWSFVSKDQAEVLVQGIVFRASSNSLRPRIRLAGLAADDSYMVPGEERVYTGRALMSGGILLPDIKGDDVSIEFTLKKAGYSEGSPKF</sequence>
<dbReference type="FunFam" id="3.20.20.70:FF:000118">
    <property type="entry name" value="Alpha-galactosidase"/>
    <property type="match status" value="1"/>
</dbReference>
<keyword evidence="3 5" id="KW-0378">Hydrolase</keyword>
<dbReference type="Pfam" id="PF16875">
    <property type="entry name" value="Glyco_hydro_36N"/>
    <property type="match status" value="1"/>
</dbReference>
<dbReference type="InterPro" id="IPR031704">
    <property type="entry name" value="Glyco_hydro_36_N"/>
</dbReference>
<dbReference type="CDD" id="cd14791">
    <property type="entry name" value="GH36"/>
    <property type="match status" value="1"/>
</dbReference>
<evidence type="ECO:0000256" key="5">
    <source>
        <dbReference type="PIRNR" id="PIRNR005536"/>
    </source>
</evidence>
<evidence type="ECO:0000313" key="9">
    <source>
        <dbReference type="EMBL" id="MBU9735362.1"/>
    </source>
</evidence>
<feature type="domain" description="Glycosyl hydrolase family 36 N-terminal" evidence="8">
    <location>
        <begin position="28"/>
        <end position="282"/>
    </location>
</feature>
<evidence type="ECO:0000259" key="8">
    <source>
        <dbReference type="Pfam" id="PF16875"/>
    </source>
</evidence>
<reference evidence="9" key="1">
    <citation type="submission" date="2021-06" db="EMBL/GenBank/DDBJ databases">
        <title>Description of novel taxa of the family Lachnospiraceae.</title>
        <authorList>
            <person name="Chaplin A.V."/>
            <person name="Sokolova S.R."/>
            <person name="Pikina A.P."/>
            <person name="Korzhanova M."/>
            <person name="Belova V."/>
            <person name="Korostin D."/>
            <person name="Efimov B.A."/>
        </authorList>
    </citation>
    <scope>NUCLEOTIDE SEQUENCE</scope>
    <source>
        <strain evidence="9">ASD5720</strain>
    </source>
</reference>
<dbReference type="GO" id="GO:0004557">
    <property type="term" value="F:alpha-galactosidase activity"/>
    <property type="evidence" value="ECO:0007669"/>
    <property type="project" value="UniProtKB-UniRule"/>
</dbReference>
<dbReference type="Gene3D" id="3.20.20.70">
    <property type="entry name" value="Aldolase class I"/>
    <property type="match status" value="1"/>
</dbReference>
<dbReference type="InterPro" id="IPR050985">
    <property type="entry name" value="Alpha-glycosidase_related"/>
</dbReference>
<dbReference type="InterPro" id="IPR000111">
    <property type="entry name" value="Glyco_hydro_27/36_CS"/>
</dbReference>
<comment type="catalytic activity">
    <reaction evidence="1 5">
        <text>Hydrolysis of terminal, non-reducing alpha-D-galactose residues in alpha-D-galactosides, including galactose oligosaccharides, galactomannans and galactolipids.</text>
        <dbReference type="EC" id="3.2.1.22"/>
    </reaction>
</comment>
<evidence type="ECO:0000256" key="2">
    <source>
        <dbReference type="ARBA" id="ARBA00012755"/>
    </source>
</evidence>
<keyword evidence="10" id="KW-1185">Reference proteome</keyword>
<proteinExistence type="inferred from homology"/>
<dbReference type="Proteomes" id="UP000712157">
    <property type="component" value="Unassembled WGS sequence"/>
</dbReference>
<feature type="active site" description="Nucleophile" evidence="6">
    <location>
        <position position="476"/>
    </location>
</feature>
<dbReference type="AlphaFoldDB" id="A0A949N9H2"/>
<dbReference type="SUPFAM" id="SSF51445">
    <property type="entry name" value="(Trans)glycosidases"/>
    <property type="match status" value="1"/>
</dbReference>
<dbReference type="Pfam" id="PF16874">
    <property type="entry name" value="Glyco_hydro_36C"/>
    <property type="match status" value="1"/>
</dbReference>
<feature type="active site" description="Proton donor" evidence="6">
    <location>
        <position position="546"/>
    </location>
</feature>
<dbReference type="InterPro" id="IPR031705">
    <property type="entry name" value="Glyco_hydro_36_C"/>
</dbReference>
<dbReference type="InterPro" id="IPR002252">
    <property type="entry name" value="Glyco_hydro_36"/>
</dbReference>
<dbReference type="Gene3D" id="2.60.40.1180">
    <property type="entry name" value="Golgi alpha-mannosidase II"/>
    <property type="match status" value="1"/>
</dbReference>
<dbReference type="EMBL" id="JAHQCW010000002">
    <property type="protein sequence ID" value="MBU9735362.1"/>
    <property type="molecule type" value="Genomic_DNA"/>
</dbReference>
<dbReference type="InterPro" id="IPR013785">
    <property type="entry name" value="Aldolase_TIM"/>
</dbReference>
<dbReference type="PIRSF" id="PIRSF005536">
    <property type="entry name" value="Agal"/>
    <property type="match status" value="1"/>
</dbReference>
<comment type="caution">
    <text evidence="9">The sequence shown here is derived from an EMBL/GenBank/DDBJ whole genome shotgun (WGS) entry which is preliminary data.</text>
</comment>
<dbReference type="InterPro" id="IPR017853">
    <property type="entry name" value="GH"/>
</dbReference>
<keyword evidence="4 5" id="KW-0326">Glycosidase</keyword>
<name>A0A949N9H2_9FIRM</name>
<dbReference type="GO" id="GO:0016052">
    <property type="term" value="P:carbohydrate catabolic process"/>
    <property type="evidence" value="ECO:0007669"/>
    <property type="project" value="InterPro"/>
</dbReference>
<evidence type="ECO:0000256" key="6">
    <source>
        <dbReference type="PIRSR" id="PIRSR005536-1"/>
    </source>
</evidence>
<evidence type="ECO:0000313" key="10">
    <source>
        <dbReference type="Proteomes" id="UP000712157"/>
    </source>
</evidence>
<dbReference type="PANTHER" id="PTHR43053:SF3">
    <property type="entry name" value="ALPHA-GALACTOSIDASE C-RELATED"/>
    <property type="match status" value="1"/>
</dbReference>
<dbReference type="RefSeq" id="WP_238720473.1">
    <property type="nucleotide sequence ID" value="NZ_JAHQCW010000002.1"/>
</dbReference>
<evidence type="ECO:0000256" key="3">
    <source>
        <dbReference type="ARBA" id="ARBA00022801"/>
    </source>
</evidence>
<organism evidence="9 10">
    <name type="scientific">Diplocloster agilis</name>
    <dbReference type="NCBI Taxonomy" id="2850323"/>
    <lineage>
        <taxon>Bacteria</taxon>
        <taxon>Bacillati</taxon>
        <taxon>Bacillota</taxon>
        <taxon>Clostridia</taxon>
        <taxon>Lachnospirales</taxon>
        <taxon>Lachnospiraceae</taxon>
        <taxon>Diplocloster</taxon>
    </lineage>
</organism>
<dbReference type="PROSITE" id="PS00512">
    <property type="entry name" value="ALPHA_GALACTOSIDASE"/>
    <property type="match status" value="1"/>
</dbReference>
<dbReference type="EC" id="3.2.1.22" evidence="2 5"/>
<protein>
    <recommendedName>
        <fullName evidence="2 5">Alpha-galactosidase</fullName>
        <ecNumber evidence="2 5">3.2.1.22</ecNumber>
    </recommendedName>
</protein>
<dbReference type="PRINTS" id="PR00743">
    <property type="entry name" value="GLHYDRLASE36"/>
</dbReference>
<dbReference type="PANTHER" id="PTHR43053">
    <property type="entry name" value="GLYCOSIDASE FAMILY 31"/>
    <property type="match status" value="1"/>
</dbReference>